<protein>
    <submittedName>
        <fullName evidence="9">Twin-arginine translocase TatA/TatE family subunit</fullName>
    </submittedName>
</protein>
<keyword evidence="7" id="KW-0472">Membrane</keyword>
<dbReference type="GO" id="GO:0016020">
    <property type="term" value="C:membrane"/>
    <property type="evidence" value="ECO:0007669"/>
    <property type="project" value="UniProtKB-ARBA"/>
</dbReference>
<keyword evidence="2" id="KW-0813">Transport</keyword>
<organism evidence="9 10">
    <name type="scientific">Candidatus Corynebacterium avicola</name>
    <dbReference type="NCBI Taxonomy" id="2838527"/>
    <lineage>
        <taxon>Bacteria</taxon>
        <taxon>Bacillati</taxon>
        <taxon>Actinomycetota</taxon>
        <taxon>Actinomycetes</taxon>
        <taxon>Mycobacteriales</taxon>
        <taxon>Corynebacteriaceae</taxon>
        <taxon>Corynebacterium</taxon>
    </lineage>
</organism>
<keyword evidence="5" id="KW-1133">Transmembrane helix</keyword>
<dbReference type="Proteomes" id="UP000824190">
    <property type="component" value="Unassembled WGS sequence"/>
</dbReference>
<proteinExistence type="predicted"/>
<comment type="caution">
    <text evidence="9">The sequence shown here is derived from an EMBL/GenBank/DDBJ whole genome shotgun (WGS) entry which is preliminary data.</text>
</comment>
<comment type="subcellular location">
    <subcellularLocation>
        <location evidence="1">Membrane</location>
        <topology evidence="1">Single-pass membrane protein</topology>
    </subcellularLocation>
</comment>
<reference evidence="9" key="2">
    <citation type="submission" date="2021-04" db="EMBL/GenBank/DDBJ databases">
        <authorList>
            <person name="Gilroy R."/>
        </authorList>
    </citation>
    <scope>NUCLEOTIDE SEQUENCE</scope>
    <source>
        <strain evidence="9">CHK32-1732</strain>
    </source>
</reference>
<feature type="compositionally biased region" description="Low complexity" evidence="8">
    <location>
        <begin position="82"/>
        <end position="116"/>
    </location>
</feature>
<evidence type="ECO:0000313" key="9">
    <source>
        <dbReference type="EMBL" id="HIW91024.1"/>
    </source>
</evidence>
<gene>
    <name evidence="9" type="ORF">H9870_05105</name>
</gene>
<evidence type="ECO:0000256" key="8">
    <source>
        <dbReference type="SAM" id="MobiDB-lite"/>
    </source>
</evidence>
<dbReference type="AlphaFoldDB" id="A0A9D1RN63"/>
<sequence length="178" mass="18956">MFGLTLEKMIIIGIIAAVLIGPQRLPLYAQKLGELIRTFRAFAEASKTRAESELGVPLNTAEWNSQIRQYDPRRIVRDAWTATPQAAPPQAAAHAAGQDGEQDAVPDAVPADPAADGATESPDETETPAVETRVRWEVVGGTSGHPIRRRVVETVPVTVPVAETTAETPDAGTVDLSA</sequence>
<keyword evidence="3" id="KW-0812">Transmembrane</keyword>
<evidence type="ECO:0000256" key="6">
    <source>
        <dbReference type="ARBA" id="ARBA00023010"/>
    </source>
</evidence>
<evidence type="ECO:0000256" key="1">
    <source>
        <dbReference type="ARBA" id="ARBA00004167"/>
    </source>
</evidence>
<evidence type="ECO:0000256" key="2">
    <source>
        <dbReference type="ARBA" id="ARBA00022448"/>
    </source>
</evidence>
<evidence type="ECO:0000256" key="3">
    <source>
        <dbReference type="ARBA" id="ARBA00022692"/>
    </source>
</evidence>
<name>A0A9D1RN63_9CORY</name>
<dbReference type="PRINTS" id="PR01506">
    <property type="entry name" value="TATBPROTEIN"/>
</dbReference>
<keyword evidence="6" id="KW-0811">Translocation</keyword>
<dbReference type="InterPro" id="IPR003369">
    <property type="entry name" value="TatA/B/E"/>
</dbReference>
<evidence type="ECO:0000256" key="5">
    <source>
        <dbReference type="ARBA" id="ARBA00022989"/>
    </source>
</evidence>
<dbReference type="EMBL" id="DXGC01000049">
    <property type="protein sequence ID" value="HIW91024.1"/>
    <property type="molecule type" value="Genomic_DNA"/>
</dbReference>
<accession>A0A9D1RN63</accession>
<reference evidence="9" key="1">
    <citation type="journal article" date="2021" name="PeerJ">
        <title>Extensive microbial diversity within the chicken gut microbiome revealed by metagenomics and culture.</title>
        <authorList>
            <person name="Gilroy R."/>
            <person name="Ravi A."/>
            <person name="Getino M."/>
            <person name="Pursley I."/>
            <person name="Horton D.L."/>
            <person name="Alikhan N.F."/>
            <person name="Baker D."/>
            <person name="Gharbi K."/>
            <person name="Hall N."/>
            <person name="Watson M."/>
            <person name="Adriaenssens E.M."/>
            <person name="Foster-Nyarko E."/>
            <person name="Jarju S."/>
            <person name="Secka A."/>
            <person name="Antonio M."/>
            <person name="Oren A."/>
            <person name="Chaudhuri R.R."/>
            <person name="La Ragione R."/>
            <person name="Hildebrand F."/>
            <person name="Pallen M.J."/>
        </authorList>
    </citation>
    <scope>NUCLEOTIDE SEQUENCE</scope>
    <source>
        <strain evidence="9">CHK32-1732</strain>
    </source>
</reference>
<evidence type="ECO:0000256" key="7">
    <source>
        <dbReference type="ARBA" id="ARBA00023136"/>
    </source>
</evidence>
<evidence type="ECO:0000256" key="4">
    <source>
        <dbReference type="ARBA" id="ARBA00022927"/>
    </source>
</evidence>
<dbReference type="GO" id="GO:0015031">
    <property type="term" value="P:protein transport"/>
    <property type="evidence" value="ECO:0007669"/>
    <property type="project" value="UniProtKB-KW"/>
</dbReference>
<feature type="region of interest" description="Disordered" evidence="8">
    <location>
        <begin position="82"/>
        <end position="132"/>
    </location>
</feature>
<keyword evidence="4" id="KW-0653">Protein transport</keyword>
<dbReference type="Pfam" id="PF02416">
    <property type="entry name" value="TatA_B_E"/>
    <property type="match status" value="1"/>
</dbReference>
<dbReference type="Gene3D" id="1.20.5.3310">
    <property type="match status" value="1"/>
</dbReference>
<evidence type="ECO:0000313" key="10">
    <source>
        <dbReference type="Proteomes" id="UP000824190"/>
    </source>
</evidence>